<comment type="caution">
    <text evidence="1">The sequence shown here is derived from an EMBL/GenBank/DDBJ whole genome shotgun (WGS) entry which is preliminary data.</text>
</comment>
<organism evidence="1 2">
    <name type="scientific">Paramecium sonneborni</name>
    <dbReference type="NCBI Taxonomy" id="65129"/>
    <lineage>
        <taxon>Eukaryota</taxon>
        <taxon>Sar</taxon>
        <taxon>Alveolata</taxon>
        <taxon>Ciliophora</taxon>
        <taxon>Intramacronucleata</taxon>
        <taxon>Oligohymenophorea</taxon>
        <taxon>Peniculida</taxon>
        <taxon>Parameciidae</taxon>
        <taxon>Paramecium</taxon>
    </lineage>
</organism>
<dbReference type="AlphaFoldDB" id="A0A8S1RPI2"/>
<dbReference type="Proteomes" id="UP000692954">
    <property type="component" value="Unassembled WGS sequence"/>
</dbReference>
<accession>A0A8S1RPI2</accession>
<dbReference type="OrthoDB" id="5981048at2759"/>
<name>A0A8S1RPI2_9CILI</name>
<dbReference type="PANTHER" id="PTHR33706">
    <property type="entry name" value="MORN VARIANT REPEAT PROTEIN"/>
    <property type="match status" value="1"/>
</dbReference>
<evidence type="ECO:0000313" key="2">
    <source>
        <dbReference type="Proteomes" id="UP000692954"/>
    </source>
</evidence>
<dbReference type="PANTHER" id="PTHR33706:SF1">
    <property type="entry name" value="TPR REPEAT PROTEIN"/>
    <property type="match status" value="1"/>
</dbReference>
<gene>
    <name evidence="1" type="ORF">PSON_ATCC_30995.1.T1940017</name>
</gene>
<protein>
    <submittedName>
        <fullName evidence="1">Uncharacterized protein</fullName>
    </submittedName>
</protein>
<evidence type="ECO:0000313" key="1">
    <source>
        <dbReference type="EMBL" id="CAD8128705.1"/>
    </source>
</evidence>
<sequence>MINLNEYQSIFDQSKIWQKGTQDVEVEIWDQVQKQFFKTNILITFTEDYSIFYQQDGVILRSFQRDSFKINPQNPLKFSKDYGFWNGEAQIEVGGYFEDGVKIGLWSEIAQNYWCKSQVQKKGVYINNHQRGYWKYSCNNNMIGGGQCNEQGIKVGKWVELSENFKEDSQVVYKGEYKNGKKLGIWETFQKCKQIGGFYCESNGVSMKTGKWCELIDGFSDNSKVTYIGVYKNGMKIGKWDIWWIEDKKYQIIGGGSYDEISSIKNGKWIELNERFKKDSQVKYIGVYQNNKKIGNWNIFWENQLIGGGLYNEEGSFKIGKWIELSDRFQRNSQVTYSGHYKKGQKVGKWNIFFRENDEFYQIGGGKYDDECSIKSGKWIEPKESFNLYSQVTFNGQYKNGKKVGKWTIWNRDFRNGENQQIGGGLYDESNSMKIGKWTELNDGFHFISQVTQVGEYKMDKKSENGILCIRRMRLQAFNQCGLYDEQGSIKRGRWIELSDGFYRWSQVTYLGEYNEWRKVGVWNIEYDGKKIGGGQYDEQFSMKFGSWIELSDDFYVDSQVIHKGDYKNGKKFGRWDILFRFSVNNSFKQIAGGSYDEGNKI</sequence>
<reference evidence="1" key="1">
    <citation type="submission" date="2021-01" db="EMBL/GenBank/DDBJ databases">
        <authorList>
            <consortium name="Genoscope - CEA"/>
            <person name="William W."/>
        </authorList>
    </citation>
    <scope>NUCLEOTIDE SEQUENCE</scope>
</reference>
<keyword evidence="2" id="KW-1185">Reference proteome</keyword>
<dbReference type="EMBL" id="CAJJDN010000194">
    <property type="protein sequence ID" value="CAD8128705.1"/>
    <property type="molecule type" value="Genomic_DNA"/>
</dbReference>
<proteinExistence type="predicted"/>